<keyword evidence="1" id="KW-0812">Transmembrane</keyword>
<dbReference type="AlphaFoldDB" id="K6ZZ09"/>
<gene>
    <name evidence="2" type="ORF">GPAL_1661</name>
</gene>
<dbReference type="OrthoDB" id="7062615at2"/>
<keyword evidence="3" id="KW-1185">Reference proteome</keyword>
<evidence type="ECO:0000313" key="3">
    <source>
        <dbReference type="Proteomes" id="UP000006251"/>
    </source>
</evidence>
<name>K6ZZ09_9ALTE</name>
<proteinExistence type="predicted"/>
<accession>K6ZZ09</accession>
<dbReference type="RefSeq" id="WP_006010757.1">
    <property type="nucleotide sequence ID" value="NZ_AUAV01000015.1"/>
</dbReference>
<feature type="transmembrane region" description="Helical" evidence="1">
    <location>
        <begin position="28"/>
        <end position="44"/>
    </location>
</feature>
<evidence type="ECO:0000313" key="2">
    <source>
        <dbReference type="EMBL" id="GAC28525.1"/>
    </source>
</evidence>
<feature type="transmembrane region" description="Helical" evidence="1">
    <location>
        <begin position="50"/>
        <end position="68"/>
    </location>
</feature>
<reference evidence="3" key="1">
    <citation type="journal article" date="2014" name="Environ. Microbiol.">
        <title>Comparative genomics of the marine bacterial genus Glaciecola reveals the high degree of genomic diversity and genomic characteristic for cold adaptation.</title>
        <authorList>
            <person name="Qin Q.L."/>
            <person name="Xie B.B."/>
            <person name="Yu Y."/>
            <person name="Shu Y.L."/>
            <person name="Rong J.C."/>
            <person name="Zhang Y.J."/>
            <person name="Zhao D.L."/>
            <person name="Chen X.L."/>
            <person name="Zhang X.Y."/>
            <person name="Chen B."/>
            <person name="Zhou B.C."/>
            <person name="Zhang Y.Z."/>
        </authorList>
    </citation>
    <scope>NUCLEOTIDE SEQUENCE [LARGE SCALE GENOMIC DNA]</scope>
    <source>
        <strain evidence="3">ACAM 615</strain>
    </source>
</reference>
<keyword evidence="1" id="KW-0472">Membrane</keyword>
<dbReference type="Pfam" id="PF10003">
    <property type="entry name" value="DUF2244"/>
    <property type="match status" value="1"/>
</dbReference>
<dbReference type="InterPro" id="IPR019253">
    <property type="entry name" value="DUF2244_TM"/>
</dbReference>
<organism evidence="2 3">
    <name type="scientific">Brumicola pallidula DSM 14239 = ACAM 615</name>
    <dbReference type="NCBI Taxonomy" id="1121922"/>
    <lineage>
        <taxon>Bacteria</taxon>
        <taxon>Pseudomonadati</taxon>
        <taxon>Pseudomonadota</taxon>
        <taxon>Gammaproteobacteria</taxon>
        <taxon>Alteromonadales</taxon>
        <taxon>Alteromonadaceae</taxon>
        <taxon>Brumicola</taxon>
    </lineage>
</organism>
<evidence type="ECO:0008006" key="4">
    <source>
        <dbReference type="Google" id="ProtNLM"/>
    </source>
</evidence>
<dbReference type="EMBL" id="BAEQ01000024">
    <property type="protein sequence ID" value="GAC28525.1"/>
    <property type="molecule type" value="Genomic_DNA"/>
</dbReference>
<keyword evidence="1" id="KW-1133">Transmembrane helix</keyword>
<sequence length="167" mass="19398">MVQLESHDDTVIILLTPNRSLTWAQAKWIIAFMVAVVMIIAIAWTFVGAWVVLPFAGLEAGLFALLMYKVTRFTYLKQIVTFTEQDITIEMGIDRRQSTESLPRSGTDIYYSETDRNWHTPKITLHNGRQRVQIGQFLNADDMVILRNELENLGLLICREHWWKNKD</sequence>
<dbReference type="Proteomes" id="UP000006251">
    <property type="component" value="Unassembled WGS sequence"/>
</dbReference>
<comment type="caution">
    <text evidence="2">The sequence shown here is derived from an EMBL/GenBank/DDBJ whole genome shotgun (WGS) entry which is preliminary data.</text>
</comment>
<protein>
    <recommendedName>
        <fullName evidence="4">DUF2244 domain-containing protein</fullName>
    </recommendedName>
</protein>
<dbReference type="STRING" id="1121922.GCA_000428905_02905"/>
<evidence type="ECO:0000256" key="1">
    <source>
        <dbReference type="SAM" id="Phobius"/>
    </source>
</evidence>